<proteinExistence type="predicted"/>
<gene>
    <name evidence="1" type="ORF">Cvel_33201</name>
</gene>
<name>A0A0G4HXM8_9ALVE</name>
<protein>
    <recommendedName>
        <fullName evidence="2">GST C-terminal domain-containing protein</fullName>
    </recommendedName>
</protein>
<dbReference type="VEuPathDB" id="CryptoDB:Cvel_33201"/>
<organism evidence="1">
    <name type="scientific">Chromera velia CCMP2878</name>
    <dbReference type="NCBI Taxonomy" id="1169474"/>
    <lineage>
        <taxon>Eukaryota</taxon>
        <taxon>Sar</taxon>
        <taxon>Alveolata</taxon>
        <taxon>Colpodellida</taxon>
        <taxon>Chromeraceae</taxon>
        <taxon>Chromera</taxon>
    </lineage>
</organism>
<dbReference type="Gene3D" id="1.20.1050.10">
    <property type="match status" value="1"/>
</dbReference>
<dbReference type="Gene3D" id="3.40.30.10">
    <property type="entry name" value="Glutaredoxin"/>
    <property type="match status" value="1"/>
</dbReference>
<evidence type="ECO:0008006" key="2">
    <source>
        <dbReference type="Google" id="ProtNLM"/>
    </source>
</evidence>
<dbReference type="EMBL" id="CDMZ01004278">
    <property type="protein sequence ID" value="CEM49262.1"/>
    <property type="molecule type" value="Genomic_DNA"/>
</dbReference>
<dbReference type="SUPFAM" id="SSF47616">
    <property type="entry name" value="GST C-terminal domain-like"/>
    <property type="match status" value="1"/>
</dbReference>
<reference evidence="1" key="1">
    <citation type="submission" date="2014-11" db="EMBL/GenBank/DDBJ databases">
        <authorList>
            <person name="Otto D Thomas"/>
            <person name="Naeem Raeece"/>
        </authorList>
    </citation>
    <scope>NUCLEOTIDE SEQUENCE</scope>
</reference>
<evidence type="ECO:0000313" key="1">
    <source>
        <dbReference type="EMBL" id="CEM49262.1"/>
    </source>
</evidence>
<dbReference type="InterPro" id="IPR036282">
    <property type="entry name" value="Glutathione-S-Trfase_C_sf"/>
</dbReference>
<accession>A0A0G4HXM8</accession>
<dbReference type="AlphaFoldDB" id="A0A0G4HXM8"/>
<sequence>GEVPVLVVDGKPYSESEQILDVISELCARGRTPGDKAWKSNPPLLSPERVEMVEVEKEFRRVIDKELKPCGRKAVESSNPSNTIRYYNVLSKLTTMYADAKAKHGGDFLCGYAFTTADCALLPFLTRLEESGLLPSGGNEPLIAWLKFAKTRPSFKKASSSSWWWWW</sequence>
<feature type="non-terminal residue" evidence="1">
    <location>
        <position position="1"/>
    </location>
</feature>